<feature type="transmembrane region" description="Helical" evidence="4">
    <location>
        <begin position="9"/>
        <end position="27"/>
    </location>
</feature>
<dbReference type="Proteomes" id="UP001057520">
    <property type="component" value="Chromosome"/>
</dbReference>
<keyword evidence="4" id="KW-1133">Transmembrane helix</keyword>
<dbReference type="SUPFAM" id="SSF111369">
    <property type="entry name" value="HlyD-like secretion proteins"/>
    <property type="match status" value="1"/>
</dbReference>
<dbReference type="EMBL" id="CP096040">
    <property type="protein sequence ID" value="USQ97675.1"/>
    <property type="molecule type" value="Genomic_DNA"/>
</dbReference>
<evidence type="ECO:0000256" key="3">
    <source>
        <dbReference type="SAM" id="MobiDB-lite"/>
    </source>
</evidence>
<sequence length="335" mass="35800">MPGFLRRPAFYIVLVVALLLGGGVFYMKGQAAEKKKKLEAAAAQEEPSPYAAIAQGKADVEGGVIQVAARRQGIVRDVYVQEGDVVKTGQPLAKQEDDDVRLASQTAQAALASARAQLQLFQVQLRTAQREYNRLQALSASNYVAAQRLDAARDQIASAQANIGAQQAAIQVASAQVAQAQYNQELTIIRAPADGRIARRQANPGAGASTLNVTAMFDLEPNTQRIVRAEIVEADIPNVKIGQEVEIQPESNPDLTYTGKVLRRAAVFGARKLASDDPSQRSDERVVEVVVSADGAPLLVGQRVLVKFMKPGQKAGVKRDKPAAPVAGGMTKKKA</sequence>
<protein>
    <submittedName>
        <fullName evidence="6">Efflux RND transporter periplasmic adaptor subunit</fullName>
    </submittedName>
</protein>
<evidence type="ECO:0000256" key="1">
    <source>
        <dbReference type="ARBA" id="ARBA00023054"/>
    </source>
</evidence>
<dbReference type="Gene3D" id="6.10.140.1990">
    <property type="match status" value="1"/>
</dbReference>
<evidence type="ECO:0000256" key="2">
    <source>
        <dbReference type="SAM" id="Coils"/>
    </source>
</evidence>
<keyword evidence="1 2" id="KW-0175">Coiled coil</keyword>
<keyword evidence="4" id="KW-0472">Membrane</keyword>
<evidence type="ECO:0000256" key="4">
    <source>
        <dbReference type="SAM" id="Phobius"/>
    </source>
</evidence>
<proteinExistence type="predicted"/>
<gene>
    <name evidence="6" type="ORF">MZV50_09145</name>
</gene>
<keyword evidence="4" id="KW-0812">Transmembrane</keyword>
<feature type="region of interest" description="Disordered" evidence="3">
    <location>
        <begin position="316"/>
        <end position="335"/>
    </location>
</feature>
<dbReference type="InterPro" id="IPR030190">
    <property type="entry name" value="MacA_alpha-hairpin_sf"/>
</dbReference>
<dbReference type="Gene3D" id="2.40.50.100">
    <property type="match status" value="1"/>
</dbReference>
<name>A0ABY4ZYT4_9CAUL</name>
<feature type="coiled-coil region" evidence="2">
    <location>
        <begin position="111"/>
        <end position="169"/>
    </location>
</feature>
<feature type="domain" description="Multidrug resistance protein MdtA-like alpha-helical hairpin" evidence="5">
    <location>
        <begin position="111"/>
        <end position="179"/>
    </location>
</feature>
<evidence type="ECO:0000313" key="7">
    <source>
        <dbReference type="Proteomes" id="UP001057520"/>
    </source>
</evidence>
<dbReference type="PANTHER" id="PTHR30469">
    <property type="entry name" value="MULTIDRUG RESISTANCE PROTEIN MDTA"/>
    <property type="match status" value="1"/>
</dbReference>
<evidence type="ECO:0000259" key="5">
    <source>
        <dbReference type="Pfam" id="PF25876"/>
    </source>
</evidence>
<organism evidence="6 7">
    <name type="scientific">Caulobacter segnis</name>
    <dbReference type="NCBI Taxonomy" id="88688"/>
    <lineage>
        <taxon>Bacteria</taxon>
        <taxon>Pseudomonadati</taxon>
        <taxon>Pseudomonadota</taxon>
        <taxon>Alphaproteobacteria</taxon>
        <taxon>Caulobacterales</taxon>
        <taxon>Caulobacteraceae</taxon>
        <taxon>Caulobacter</taxon>
    </lineage>
</organism>
<dbReference type="InterPro" id="IPR058624">
    <property type="entry name" value="MdtA-like_HH"/>
</dbReference>
<evidence type="ECO:0000313" key="6">
    <source>
        <dbReference type="EMBL" id="USQ97675.1"/>
    </source>
</evidence>
<accession>A0ABY4ZYT4</accession>
<dbReference type="Gene3D" id="2.40.30.170">
    <property type="match status" value="1"/>
</dbReference>
<reference evidence="6 7" key="1">
    <citation type="submission" date="2022-04" db="EMBL/GenBank/DDBJ databases">
        <title>Genome sequence of soybean root-associated Caulobacter segnis RL271.</title>
        <authorList>
            <person name="Longley R."/>
            <person name="Bonito G."/>
            <person name="Trigodet F."/>
            <person name="Crosson S."/>
            <person name="Fiebig A."/>
        </authorList>
    </citation>
    <scope>NUCLEOTIDE SEQUENCE [LARGE SCALE GENOMIC DNA]</scope>
    <source>
        <strain evidence="6 7">RL271</strain>
    </source>
</reference>
<keyword evidence="7" id="KW-1185">Reference proteome</keyword>
<dbReference type="Pfam" id="PF25876">
    <property type="entry name" value="HH_MFP_RND"/>
    <property type="match status" value="1"/>
</dbReference>